<dbReference type="EMBL" id="CAFBSG010000002">
    <property type="protein sequence ID" value="CAB5239302.1"/>
    <property type="molecule type" value="Genomic_DNA"/>
</dbReference>
<name>A0A6J7XNL6_9ZZZZ</name>
<dbReference type="AlphaFoldDB" id="A0A6J7XNL6"/>
<organism evidence="2">
    <name type="scientific">freshwater metagenome</name>
    <dbReference type="NCBI Taxonomy" id="449393"/>
    <lineage>
        <taxon>unclassified sequences</taxon>
        <taxon>metagenomes</taxon>
        <taxon>ecological metagenomes</taxon>
    </lineage>
</organism>
<keyword evidence="1" id="KW-0472">Membrane</keyword>
<reference evidence="2" key="1">
    <citation type="submission" date="2020-05" db="EMBL/GenBank/DDBJ databases">
        <authorList>
            <person name="Chiriac C."/>
            <person name="Salcher M."/>
            <person name="Ghai R."/>
            <person name="Kavagutti S V."/>
        </authorList>
    </citation>
    <scope>NUCLEOTIDE SEQUENCE</scope>
</reference>
<dbReference type="Pfam" id="PF14017">
    <property type="entry name" value="DUF4233"/>
    <property type="match status" value="1"/>
</dbReference>
<dbReference type="InterPro" id="IPR025327">
    <property type="entry name" value="DUF4233"/>
</dbReference>
<evidence type="ECO:0000256" key="1">
    <source>
        <dbReference type="SAM" id="Phobius"/>
    </source>
</evidence>
<feature type="transmembrane region" description="Helical" evidence="1">
    <location>
        <begin position="61"/>
        <end position="92"/>
    </location>
</feature>
<proteinExistence type="predicted"/>
<sequence>MRVLAASVLAMESLVMGFAILLAMKDHSALALTLGGFLAILLILSAGLLKKKAGWVLGSTLQVALLAYGLVVTAMYLIGAIFAGLWIAAIIVGRKGEAARAAFLASPPPDA</sequence>
<gene>
    <name evidence="2" type="ORF">UFOPK3554_00200</name>
</gene>
<accession>A0A6J7XNL6</accession>
<protein>
    <submittedName>
        <fullName evidence="2">Unannotated protein</fullName>
    </submittedName>
</protein>
<keyword evidence="1" id="KW-0812">Transmembrane</keyword>
<keyword evidence="1" id="KW-1133">Transmembrane helix</keyword>
<feature type="transmembrane region" description="Helical" evidence="1">
    <location>
        <begin position="27"/>
        <end position="49"/>
    </location>
</feature>
<evidence type="ECO:0000313" key="2">
    <source>
        <dbReference type="EMBL" id="CAB5239302.1"/>
    </source>
</evidence>